<dbReference type="GO" id="GO:0003964">
    <property type="term" value="F:RNA-directed DNA polymerase activity"/>
    <property type="evidence" value="ECO:0007669"/>
    <property type="project" value="UniProtKB-KW"/>
</dbReference>
<dbReference type="EMBL" id="CP144694">
    <property type="protein sequence ID" value="WVZ04041.1"/>
    <property type="molecule type" value="Genomic_DNA"/>
</dbReference>
<evidence type="ECO:0000256" key="4">
    <source>
        <dbReference type="ARBA" id="ARBA00022759"/>
    </source>
</evidence>
<gene>
    <name evidence="8" type="ORF">V8G54_024847</name>
</gene>
<evidence type="ECO:0000256" key="3">
    <source>
        <dbReference type="ARBA" id="ARBA00022722"/>
    </source>
</evidence>
<sequence>MVGNGNYMKVEGLIKALNIQVQGARVELPVFLLPISDADLILGANWLKTIGSYIVDYDALQLKIIQFLCWKALNLLKLNLPGTLKGRKKKLKNWCKECLIKPLKPLQLNIPTVDELMDELFRATIFSKLDLRSGHTLSGTGVFMETAKLEAVKQWHVPTTVKQLRGFLGRMGYYRRFVKAPVLAIPNYKETFVLETNASRSGIGVDLSQAQHPIAYFSKKISLRMQKKFVYIREFYAITEALANFRHYLLGNKLIIRTNQKSLKEFLKQQFQSPEQQQWLPKFLSYDFTIHYKLGKESDADLRKFMMQHTQGTLPTGRLMILVNLNLKNQIPQEFHDSNVGFHVGNTKIIARI</sequence>
<evidence type="ECO:0000256" key="6">
    <source>
        <dbReference type="ARBA" id="ARBA00022918"/>
    </source>
</evidence>
<evidence type="ECO:0000256" key="5">
    <source>
        <dbReference type="ARBA" id="ARBA00022801"/>
    </source>
</evidence>
<keyword evidence="3" id="KW-0540">Nuclease</keyword>
<keyword evidence="9" id="KW-1185">Reference proteome</keyword>
<keyword evidence="1" id="KW-0808">Transferase</keyword>
<dbReference type="AlphaFoldDB" id="A0AAQ3N7Y7"/>
<dbReference type="GO" id="GO:0004519">
    <property type="term" value="F:endonuclease activity"/>
    <property type="evidence" value="ECO:0007669"/>
    <property type="project" value="UniProtKB-KW"/>
</dbReference>
<name>A0AAQ3N7Y7_VIGMU</name>
<evidence type="ECO:0000313" key="8">
    <source>
        <dbReference type="EMBL" id="WVZ04041.1"/>
    </source>
</evidence>
<dbReference type="InterPro" id="IPR043502">
    <property type="entry name" value="DNA/RNA_pol_sf"/>
</dbReference>
<feature type="domain" description="Reverse transcriptase RNase H-like" evidence="7">
    <location>
        <begin position="188"/>
        <end position="286"/>
    </location>
</feature>
<keyword evidence="2" id="KW-0548">Nucleotidyltransferase</keyword>
<dbReference type="PANTHER" id="PTHR34072">
    <property type="entry name" value="ENZYMATIC POLYPROTEIN-RELATED"/>
    <property type="match status" value="1"/>
</dbReference>
<proteinExistence type="predicted"/>
<dbReference type="Proteomes" id="UP001374535">
    <property type="component" value="Chromosome 7"/>
</dbReference>
<dbReference type="InterPro" id="IPR041373">
    <property type="entry name" value="RT_RNaseH"/>
</dbReference>
<protein>
    <recommendedName>
        <fullName evidence="7">Reverse transcriptase RNase H-like domain-containing protein</fullName>
    </recommendedName>
</protein>
<keyword evidence="4" id="KW-0255">Endonuclease</keyword>
<evidence type="ECO:0000256" key="1">
    <source>
        <dbReference type="ARBA" id="ARBA00022679"/>
    </source>
</evidence>
<evidence type="ECO:0000313" key="9">
    <source>
        <dbReference type="Proteomes" id="UP001374535"/>
    </source>
</evidence>
<organism evidence="8 9">
    <name type="scientific">Vigna mungo</name>
    <name type="common">Black gram</name>
    <name type="synonym">Phaseolus mungo</name>
    <dbReference type="NCBI Taxonomy" id="3915"/>
    <lineage>
        <taxon>Eukaryota</taxon>
        <taxon>Viridiplantae</taxon>
        <taxon>Streptophyta</taxon>
        <taxon>Embryophyta</taxon>
        <taxon>Tracheophyta</taxon>
        <taxon>Spermatophyta</taxon>
        <taxon>Magnoliopsida</taxon>
        <taxon>eudicotyledons</taxon>
        <taxon>Gunneridae</taxon>
        <taxon>Pentapetalae</taxon>
        <taxon>rosids</taxon>
        <taxon>fabids</taxon>
        <taxon>Fabales</taxon>
        <taxon>Fabaceae</taxon>
        <taxon>Papilionoideae</taxon>
        <taxon>50 kb inversion clade</taxon>
        <taxon>NPAAA clade</taxon>
        <taxon>indigoferoid/millettioid clade</taxon>
        <taxon>Phaseoleae</taxon>
        <taxon>Vigna</taxon>
    </lineage>
</organism>
<keyword evidence="5" id="KW-0378">Hydrolase</keyword>
<evidence type="ECO:0000259" key="7">
    <source>
        <dbReference type="Pfam" id="PF17917"/>
    </source>
</evidence>
<dbReference type="Gene3D" id="3.30.70.270">
    <property type="match status" value="1"/>
</dbReference>
<reference evidence="8 9" key="1">
    <citation type="journal article" date="2023" name="Life. Sci Alliance">
        <title>Evolutionary insights into 3D genome organization and epigenetic landscape of Vigna mungo.</title>
        <authorList>
            <person name="Junaid A."/>
            <person name="Singh B."/>
            <person name="Bhatia S."/>
        </authorList>
    </citation>
    <scope>NUCLEOTIDE SEQUENCE [LARGE SCALE GENOMIC DNA]</scope>
    <source>
        <strain evidence="8">Urdbean</strain>
    </source>
</reference>
<keyword evidence="6" id="KW-0695">RNA-directed DNA polymerase</keyword>
<evidence type="ECO:0000256" key="2">
    <source>
        <dbReference type="ARBA" id="ARBA00022695"/>
    </source>
</evidence>
<dbReference type="GO" id="GO:0016787">
    <property type="term" value="F:hydrolase activity"/>
    <property type="evidence" value="ECO:0007669"/>
    <property type="project" value="UniProtKB-KW"/>
</dbReference>
<dbReference type="SUPFAM" id="SSF56672">
    <property type="entry name" value="DNA/RNA polymerases"/>
    <property type="match status" value="1"/>
</dbReference>
<dbReference type="InterPro" id="IPR043128">
    <property type="entry name" value="Rev_trsase/Diguanyl_cyclase"/>
</dbReference>
<dbReference type="Pfam" id="PF17917">
    <property type="entry name" value="RT_RNaseH"/>
    <property type="match status" value="1"/>
</dbReference>
<dbReference type="PANTHER" id="PTHR34072:SF50">
    <property type="entry name" value="NUCLEOTIDYLTRANSFERASE, RIBONUCLEASE H"/>
    <property type="match status" value="1"/>
</dbReference>
<accession>A0AAQ3N7Y7</accession>